<dbReference type="PANTHER" id="PTHR36513:SF1">
    <property type="entry name" value="TRANSMEMBRANE PROTEIN"/>
    <property type="match status" value="1"/>
</dbReference>
<evidence type="ECO:0000313" key="1">
    <source>
        <dbReference type="EMBL" id="MBB3945337.1"/>
    </source>
</evidence>
<dbReference type="InterPro" id="IPR029058">
    <property type="entry name" value="AB_hydrolase_fold"/>
</dbReference>
<sequence>MSLLMTKGGRCLPHTMVIIATVIALTGCVSRPTPDVLKPVALKADQQKKVSILAVTNRDPVAKDASYGSRWAGATSYDQFSISVPSKRDGPNIQYVSKTPDPNRQYIVTGRQALTKASLVQKTISAPQFDGTAAVFVHGYNYSYQEALFRTAQMVADAGAVGTPIMFSWPSAASVAGYVADRDAVLYSRTELGSLLETIAAPPKVKRIILFGHSMGGFLSMEAARQLRLEGRSNVLAKLQIVLAAPDIDLDVFRAQIRDIGAIPTPITLLVSKSDKALSFSSFVGGERPRVGSLDVNDPVIQETAKAERVRVVDISSLKSADGLGHDRYASLAQFAGNIDKAEARMRLSGGNIGAFVFDAAGAAVASPFKLAGQIARQ</sequence>
<protein>
    <submittedName>
        <fullName evidence="1">Esterase/lipase superfamily enzyme</fullName>
    </submittedName>
</protein>
<dbReference type="AlphaFoldDB" id="A0A7W6G136"/>
<dbReference type="Proteomes" id="UP000565286">
    <property type="component" value="Unassembled WGS sequence"/>
</dbReference>
<keyword evidence="2" id="KW-1185">Reference proteome</keyword>
<gene>
    <name evidence="1" type="ORF">GGQ73_001270</name>
</gene>
<dbReference type="PANTHER" id="PTHR36513">
    <property type="entry name" value="ABC TRANSMEMBRANE TYPE-1 DOMAIN-CONTAINING PROTEIN"/>
    <property type="match status" value="1"/>
</dbReference>
<dbReference type="Gene3D" id="3.40.50.1820">
    <property type="entry name" value="alpha/beta hydrolase"/>
    <property type="match status" value="1"/>
</dbReference>
<name>A0A7W6G136_9HYPH</name>
<proteinExistence type="predicted"/>
<dbReference type="SUPFAM" id="SSF53474">
    <property type="entry name" value="alpha/beta-Hydrolases"/>
    <property type="match status" value="1"/>
</dbReference>
<dbReference type="RefSeq" id="WP_234910904.1">
    <property type="nucleotide sequence ID" value="NZ_JACIDV010000003.1"/>
</dbReference>
<dbReference type="EMBL" id="JACIDV010000003">
    <property type="protein sequence ID" value="MBB3945337.1"/>
    <property type="molecule type" value="Genomic_DNA"/>
</dbReference>
<comment type="caution">
    <text evidence="1">The sequence shown here is derived from an EMBL/GenBank/DDBJ whole genome shotgun (WGS) entry which is preliminary data.</text>
</comment>
<dbReference type="InterPro" id="IPR014586">
    <property type="entry name" value="UCP033909"/>
</dbReference>
<dbReference type="Pfam" id="PF05990">
    <property type="entry name" value="DUF900"/>
    <property type="match status" value="1"/>
</dbReference>
<reference evidence="1 2" key="1">
    <citation type="submission" date="2020-08" db="EMBL/GenBank/DDBJ databases">
        <title>Genomic Encyclopedia of Type Strains, Phase IV (KMG-IV): sequencing the most valuable type-strain genomes for metagenomic binning, comparative biology and taxonomic classification.</title>
        <authorList>
            <person name="Goeker M."/>
        </authorList>
    </citation>
    <scope>NUCLEOTIDE SEQUENCE [LARGE SCALE GENOMIC DNA]</scope>
    <source>
        <strain evidence="1 2">DSM 26438</strain>
    </source>
</reference>
<dbReference type="PIRSF" id="PIRSF033909">
    <property type="entry name" value="UCP033909"/>
    <property type="match status" value="1"/>
</dbReference>
<evidence type="ECO:0000313" key="2">
    <source>
        <dbReference type="Proteomes" id="UP000565286"/>
    </source>
</evidence>
<organism evidence="1 2">
    <name type="scientific">Rhizobium skierniewicense</name>
    <dbReference type="NCBI Taxonomy" id="984260"/>
    <lineage>
        <taxon>Bacteria</taxon>
        <taxon>Pseudomonadati</taxon>
        <taxon>Pseudomonadota</taxon>
        <taxon>Alphaproteobacteria</taxon>
        <taxon>Hyphomicrobiales</taxon>
        <taxon>Rhizobiaceae</taxon>
        <taxon>Rhizobium/Agrobacterium group</taxon>
        <taxon>Rhizobium</taxon>
    </lineage>
</organism>
<dbReference type="PROSITE" id="PS51257">
    <property type="entry name" value="PROKAR_LIPOPROTEIN"/>
    <property type="match status" value="1"/>
</dbReference>
<dbReference type="InterPro" id="IPR010297">
    <property type="entry name" value="DUF900_hydrolase"/>
</dbReference>
<accession>A0A7W6G136</accession>